<evidence type="ECO:0000256" key="6">
    <source>
        <dbReference type="SAM" id="MobiDB-lite"/>
    </source>
</evidence>
<keyword evidence="4 7" id="KW-1133">Transmembrane helix</keyword>
<dbReference type="PANTHER" id="PTHR33545:SF5">
    <property type="entry name" value="UPF0750 MEMBRANE PROTEIN YITT"/>
    <property type="match status" value="1"/>
</dbReference>
<feature type="transmembrane region" description="Helical" evidence="7">
    <location>
        <begin position="185"/>
        <end position="204"/>
    </location>
</feature>
<keyword evidence="3 7" id="KW-0812">Transmembrane</keyword>
<dbReference type="GO" id="GO:0005886">
    <property type="term" value="C:plasma membrane"/>
    <property type="evidence" value="ECO:0007669"/>
    <property type="project" value="UniProtKB-SubCell"/>
</dbReference>
<dbReference type="EMBL" id="FNSN01000003">
    <property type="protein sequence ID" value="SEC05029.1"/>
    <property type="molecule type" value="Genomic_DNA"/>
</dbReference>
<evidence type="ECO:0000313" key="9">
    <source>
        <dbReference type="Proteomes" id="UP000182652"/>
    </source>
</evidence>
<protein>
    <submittedName>
        <fullName evidence="8">Uncharacterized 5xTM membrane BCR, YitT family COG1284</fullName>
    </submittedName>
</protein>
<gene>
    <name evidence="8" type="ORF">SAMN04489745_1939</name>
</gene>
<feature type="transmembrane region" description="Helical" evidence="7">
    <location>
        <begin position="147"/>
        <end position="165"/>
    </location>
</feature>
<keyword evidence="9" id="KW-1185">Reference proteome</keyword>
<feature type="transmembrane region" description="Helical" evidence="7">
    <location>
        <begin position="52"/>
        <end position="70"/>
    </location>
</feature>
<keyword evidence="5 7" id="KW-0472">Membrane</keyword>
<proteinExistence type="predicted"/>
<feature type="transmembrane region" description="Helical" evidence="7">
    <location>
        <begin position="90"/>
        <end position="110"/>
    </location>
</feature>
<keyword evidence="2" id="KW-1003">Cell membrane</keyword>
<evidence type="ECO:0000256" key="3">
    <source>
        <dbReference type="ARBA" id="ARBA00022692"/>
    </source>
</evidence>
<reference evidence="8 9" key="1">
    <citation type="submission" date="2016-10" db="EMBL/GenBank/DDBJ databases">
        <authorList>
            <person name="de Groot N.N."/>
        </authorList>
    </citation>
    <scope>NUCLEOTIDE SEQUENCE [LARGE SCALE GENOMIC DNA]</scope>
    <source>
        <strain evidence="8 9">DSM 10495</strain>
    </source>
</reference>
<dbReference type="InterPro" id="IPR051461">
    <property type="entry name" value="UPF0750_membrane"/>
</dbReference>
<name>A0A1H4PC99_9MICC</name>
<comment type="subcellular location">
    <subcellularLocation>
        <location evidence="1">Cell membrane</location>
        <topology evidence="1">Multi-pass membrane protein</topology>
    </subcellularLocation>
</comment>
<sequence length="239" mass="25272">MYQRSENSLMSILQVRRPQDVPPTRPDSPVAPTDATPSATPESTRHGLAEDLLGLITGTFIASLGLYLLHSSGTVTGGTAGLSLLLSYAVGAPFGVVFLIVNAPFFALAAWKKGWNFTLRTIVCALAVSALTSLHPLALGEIHLNPVYGALAGNLLSGVGLLILFRHKASLGGFNILALLIQERIGWRAGYVLMVADILVILGALTVVPWNLVLLSAAGAIVLNIILAFNHRPGRYTGM</sequence>
<dbReference type="STRING" id="156980.SAMN04489745_1939"/>
<evidence type="ECO:0000256" key="5">
    <source>
        <dbReference type="ARBA" id="ARBA00023136"/>
    </source>
</evidence>
<accession>A0A1H4PC99</accession>
<dbReference type="PANTHER" id="PTHR33545">
    <property type="entry name" value="UPF0750 MEMBRANE PROTEIN YITT-RELATED"/>
    <property type="match status" value="1"/>
</dbReference>
<evidence type="ECO:0000256" key="7">
    <source>
        <dbReference type="SAM" id="Phobius"/>
    </source>
</evidence>
<evidence type="ECO:0000256" key="4">
    <source>
        <dbReference type="ARBA" id="ARBA00022989"/>
    </source>
</evidence>
<dbReference type="Pfam" id="PF02588">
    <property type="entry name" value="YitT_membrane"/>
    <property type="match status" value="1"/>
</dbReference>
<feature type="region of interest" description="Disordered" evidence="6">
    <location>
        <begin position="14"/>
        <end position="44"/>
    </location>
</feature>
<organism evidence="8 9">
    <name type="scientific">Arthrobacter woluwensis</name>
    <dbReference type="NCBI Taxonomy" id="156980"/>
    <lineage>
        <taxon>Bacteria</taxon>
        <taxon>Bacillati</taxon>
        <taxon>Actinomycetota</taxon>
        <taxon>Actinomycetes</taxon>
        <taxon>Micrococcales</taxon>
        <taxon>Micrococcaceae</taxon>
        <taxon>Arthrobacter</taxon>
    </lineage>
</organism>
<dbReference type="InterPro" id="IPR003740">
    <property type="entry name" value="YitT"/>
</dbReference>
<dbReference type="AlphaFoldDB" id="A0A1H4PC99"/>
<evidence type="ECO:0000313" key="8">
    <source>
        <dbReference type="EMBL" id="SEC05029.1"/>
    </source>
</evidence>
<feature type="transmembrane region" description="Helical" evidence="7">
    <location>
        <begin position="210"/>
        <end position="229"/>
    </location>
</feature>
<evidence type="ECO:0000256" key="1">
    <source>
        <dbReference type="ARBA" id="ARBA00004651"/>
    </source>
</evidence>
<feature type="transmembrane region" description="Helical" evidence="7">
    <location>
        <begin position="117"/>
        <end position="135"/>
    </location>
</feature>
<evidence type="ECO:0000256" key="2">
    <source>
        <dbReference type="ARBA" id="ARBA00022475"/>
    </source>
</evidence>
<dbReference type="Proteomes" id="UP000182652">
    <property type="component" value="Unassembled WGS sequence"/>
</dbReference>